<dbReference type="AlphaFoldDB" id="A0A2V4QBH0"/>
<reference evidence="1 2" key="1">
    <citation type="submission" date="2018-08" db="EMBL/GenBank/DDBJ databases">
        <title>Recombination of ecologically and evolutionarily significant loci maintains genetic cohesion in the Pseudomonas syringae species complex.</title>
        <authorList>
            <person name="Dillon M."/>
            <person name="Thakur S."/>
            <person name="Almeida R.N.D."/>
            <person name="Weir B.S."/>
            <person name="Guttman D.S."/>
        </authorList>
    </citation>
    <scope>NUCLEOTIDE SEQUENCE [LARGE SCALE GENOMIC DNA]</scope>
    <source>
        <strain evidence="1 2">ICMP 2788</strain>
    </source>
</reference>
<organism evidence="1 2">
    <name type="scientific">Pseudomonas syringae pv. pisi</name>
    <dbReference type="NCBI Taxonomy" id="59510"/>
    <lineage>
        <taxon>Bacteria</taxon>
        <taxon>Pseudomonadati</taxon>
        <taxon>Pseudomonadota</taxon>
        <taxon>Gammaproteobacteria</taxon>
        <taxon>Pseudomonadales</taxon>
        <taxon>Pseudomonadaceae</taxon>
        <taxon>Pseudomonas</taxon>
        <taxon>Pseudomonas syringae</taxon>
    </lineage>
</organism>
<protein>
    <submittedName>
        <fullName evidence="1">Uncharacterized protein</fullName>
    </submittedName>
</protein>
<evidence type="ECO:0000313" key="1">
    <source>
        <dbReference type="EMBL" id="RMO33395.1"/>
    </source>
</evidence>
<evidence type="ECO:0000313" key="2">
    <source>
        <dbReference type="Proteomes" id="UP000276886"/>
    </source>
</evidence>
<proteinExistence type="predicted"/>
<dbReference type="EMBL" id="RBPQ01000016">
    <property type="protein sequence ID" value="RMO33395.1"/>
    <property type="molecule type" value="Genomic_DNA"/>
</dbReference>
<dbReference type="Proteomes" id="UP000276886">
    <property type="component" value="Unassembled WGS sequence"/>
</dbReference>
<gene>
    <name evidence="1" type="ORF">ALQ44_01300</name>
</gene>
<accession>A0A2V4QBH0</accession>
<comment type="caution">
    <text evidence="1">The sequence shown here is derived from an EMBL/GenBank/DDBJ whole genome shotgun (WGS) entry which is preliminary data.</text>
</comment>
<name>A0A2V4QBH0_PSESJ</name>
<sequence>MATRKLKRKALFIDDAFARPTVSDFQKQTVLLRRFLKDNVETRVWFDEQFGLDGDPSGRLYFEPLTSKPEEILRFWSMRNKSPSKSQLVKQVFSNLVEELSQHHKPLSKIERILKSKGWSVVKTPSLPDLDLVETDVSLIVIDYLLSNEVPDDIEGKVAESIAFLKSVITRAKQEEGCTHPFVILISSLPNLAENDAYNFRKCSSTPGGFFRFVRKLTAEAEFSDAVDTFSLQEVELKKFRSVHVSLERAISSAAHNLLEQIEGLELEDLATLYTAQLVTEKEPLSDYLGWLSGQLLTASIQKDITLAEKSMDLPPESYEVLLGHCEPTQNVSNLFSDFSSVKPASGELFRNKHKQRQIRFGDLFVKLSSKTANGSGKEAIVNAPDATFLMVISQTCDLLQGKITNGQVLCVQGSGLQVEPTEIELLRATIKQMGSDGDILIRNGEKFTQIEWGNKNLLTVDQKTLSKELGFSYLGRLNEIYALEVQHTALHQLGRIGVPIVPGYRVFFGAVEIRVFSAKSELSDYFFSLNNSSVLAVLRSEKIASSIKQRLLFSGELHRWLSDRLSEMLLKEGFPNGLIKNVTDISAALKSVESFSTLVKFKEGMIDGFSREPITELGEDKVQSIPNGVLIVLKDLPRVEKNIPSPRVQITFLPSIQFHKGSVDI</sequence>
<dbReference type="RefSeq" id="WP_003340421.1">
    <property type="nucleotide sequence ID" value="NZ_QJTX01000001.1"/>
</dbReference>